<organism evidence="1 2">
    <name type="scientific">Methanohalophilus halophilus</name>
    <dbReference type="NCBI Taxonomy" id="2177"/>
    <lineage>
        <taxon>Archaea</taxon>
        <taxon>Methanobacteriati</taxon>
        <taxon>Methanobacteriota</taxon>
        <taxon>Stenosarchaea group</taxon>
        <taxon>Methanomicrobia</taxon>
        <taxon>Methanosarcinales</taxon>
        <taxon>Methanosarcinaceae</taxon>
        <taxon>Methanohalophilus</taxon>
    </lineage>
</organism>
<accession>A0A1H2W0D2</accession>
<gene>
    <name evidence="1" type="ORF">SAMN04515625_1542</name>
</gene>
<reference evidence="1 2" key="1">
    <citation type="submission" date="2016-10" db="EMBL/GenBank/DDBJ databases">
        <authorList>
            <person name="de Groot N.N."/>
        </authorList>
    </citation>
    <scope>NUCLEOTIDE SEQUENCE [LARGE SCALE GENOMIC DNA]</scope>
    <source>
        <strain evidence="1 2">Z-7982</strain>
    </source>
</reference>
<dbReference type="RefSeq" id="WP_143743587.1">
    <property type="nucleotide sequence ID" value="NZ_CP017921.1"/>
</dbReference>
<protein>
    <submittedName>
        <fullName evidence="1">Uncharacterized protein</fullName>
    </submittedName>
</protein>
<dbReference type="OrthoDB" id="120051at2157"/>
<name>A0A1H2W0D2_9EURY</name>
<dbReference type="Proteomes" id="UP000198669">
    <property type="component" value="Unassembled WGS sequence"/>
</dbReference>
<dbReference type="AlphaFoldDB" id="A0A1H2W0D2"/>
<sequence length="92" mass="10739">MMYSRRAYASPVRHMLHDMPHDSFVSAHVVLQDKRECDIPQITDCRETSDGKWIVFAQHIEDREKATFLKKRDVQSFYVFYVHSPHAVGACA</sequence>
<evidence type="ECO:0000313" key="2">
    <source>
        <dbReference type="Proteomes" id="UP000198669"/>
    </source>
</evidence>
<dbReference type="EMBL" id="FNMU01000004">
    <property type="protein sequence ID" value="SDW73926.1"/>
    <property type="molecule type" value="Genomic_DNA"/>
</dbReference>
<dbReference type="GeneID" id="30582930"/>
<evidence type="ECO:0000313" key="1">
    <source>
        <dbReference type="EMBL" id="SDW73926.1"/>
    </source>
</evidence>
<proteinExistence type="predicted"/>